<dbReference type="GO" id="GO:0016787">
    <property type="term" value="F:hydrolase activity"/>
    <property type="evidence" value="ECO:0007669"/>
    <property type="project" value="UniProtKB-KW"/>
</dbReference>
<sequence length="244" mass="27055">MASKPIDKCCAQGFKHTGESVGSLISFHGIDTYVTGKESNQSKVILFLTDIIGHKFINAQLLADEFASRGYYVIVPDLFNGDPVPLNPSPDFDLRAHWLPKHLPGSIQLIIDTVVNAIHADFKPKFVGSVGYCFGAKYVARLLATDKIQVGCIAHPSFLSIEEIEAIKGPLYISGAETDEIYTEELRAETEKVLAEKKKVYLLARFSNTSHGFAVRGDTSVPDVKWAKEKTFYDMAGWFDRFSS</sequence>
<dbReference type="SUPFAM" id="SSF53474">
    <property type="entry name" value="alpha/beta-Hydrolases"/>
    <property type="match status" value="1"/>
</dbReference>
<dbReference type="STRING" id="857566.A0A1E3PK18"/>
<dbReference type="PANTHER" id="PTHR17630">
    <property type="entry name" value="DIENELACTONE HYDROLASE"/>
    <property type="match status" value="1"/>
</dbReference>
<accession>A0A1E3PK18</accession>
<dbReference type="Proteomes" id="UP000095009">
    <property type="component" value="Unassembled WGS sequence"/>
</dbReference>
<protein>
    <submittedName>
        <fullName evidence="2">Dienelactone hydrolase family protein</fullName>
    </submittedName>
</protein>
<dbReference type="OrthoDB" id="17560at2759"/>
<evidence type="ECO:0000259" key="1">
    <source>
        <dbReference type="Pfam" id="PF01738"/>
    </source>
</evidence>
<dbReference type="Gene3D" id="3.40.50.1820">
    <property type="entry name" value="alpha/beta hydrolase"/>
    <property type="match status" value="1"/>
</dbReference>
<dbReference type="Pfam" id="PF01738">
    <property type="entry name" value="DLH"/>
    <property type="match status" value="1"/>
</dbReference>
<proteinExistence type="predicted"/>
<dbReference type="EMBL" id="KV454410">
    <property type="protein sequence ID" value="ODQ65187.1"/>
    <property type="molecule type" value="Genomic_DNA"/>
</dbReference>
<organism evidence="2 3">
    <name type="scientific">Nadsonia fulvescens var. elongata DSM 6958</name>
    <dbReference type="NCBI Taxonomy" id="857566"/>
    <lineage>
        <taxon>Eukaryota</taxon>
        <taxon>Fungi</taxon>
        <taxon>Dikarya</taxon>
        <taxon>Ascomycota</taxon>
        <taxon>Saccharomycotina</taxon>
        <taxon>Dipodascomycetes</taxon>
        <taxon>Dipodascales</taxon>
        <taxon>Dipodascales incertae sedis</taxon>
        <taxon>Nadsonia</taxon>
    </lineage>
</organism>
<keyword evidence="3" id="KW-1185">Reference proteome</keyword>
<gene>
    <name evidence="2" type="ORF">NADFUDRAFT_42475</name>
</gene>
<dbReference type="AlphaFoldDB" id="A0A1E3PK18"/>
<dbReference type="PANTHER" id="PTHR17630:SF44">
    <property type="entry name" value="PROTEIN AIM2"/>
    <property type="match status" value="1"/>
</dbReference>
<keyword evidence="2" id="KW-0378">Hydrolase</keyword>
<evidence type="ECO:0000313" key="3">
    <source>
        <dbReference type="Proteomes" id="UP000095009"/>
    </source>
</evidence>
<reference evidence="2 3" key="1">
    <citation type="journal article" date="2016" name="Proc. Natl. Acad. Sci. U.S.A.">
        <title>Comparative genomics of biotechnologically important yeasts.</title>
        <authorList>
            <person name="Riley R."/>
            <person name="Haridas S."/>
            <person name="Wolfe K.H."/>
            <person name="Lopes M.R."/>
            <person name="Hittinger C.T."/>
            <person name="Goeker M."/>
            <person name="Salamov A.A."/>
            <person name="Wisecaver J.H."/>
            <person name="Long T.M."/>
            <person name="Calvey C.H."/>
            <person name="Aerts A.L."/>
            <person name="Barry K.W."/>
            <person name="Choi C."/>
            <person name="Clum A."/>
            <person name="Coughlan A.Y."/>
            <person name="Deshpande S."/>
            <person name="Douglass A.P."/>
            <person name="Hanson S.J."/>
            <person name="Klenk H.-P."/>
            <person name="LaButti K.M."/>
            <person name="Lapidus A."/>
            <person name="Lindquist E.A."/>
            <person name="Lipzen A.M."/>
            <person name="Meier-Kolthoff J.P."/>
            <person name="Ohm R.A."/>
            <person name="Otillar R.P."/>
            <person name="Pangilinan J.L."/>
            <person name="Peng Y."/>
            <person name="Rokas A."/>
            <person name="Rosa C.A."/>
            <person name="Scheuner C."/>
            <person name="Sibirny A.A."/>
            <person name="Slot J.C."/>
            <person name="Stielow J.B."/>
            <person name="Sun H."/>
            <person name="Kurtzman C.P."/>
            <person name="Blackwell M."/>
            <person name="Grigoriev I.V."/>
            <person name="Jeffries T.W."/>
        </authorList>
    </citation>
    <scope>NUCLEOTIDE SEQUENCE [LARGE SCALE GENOMIC DNA]</scope>
    <source>
        <strain evidence="2 3">DSM 6958</strain>
    </source>
</reference>
<evidence type="ECO:0000313" key="2">
    <source>
        <dbReference type="EMBL" id="ODQ65187.1"/>
    </source>
</evidence>
<dbReference type="InterPro" id="IPR029058">
    <property type="entry name" value="AB_hydrolase_fold"/>
</dbReference>
<name>A0A1E3PK18_9ASCO</name>
<dbReference type="InterPro" id="IPR002925">
    <property type="entry name" value="Dienelactn_hydro"/>
</dbReference>
<feature type="domain" description="Dienelactone hydrolase" evidence="1">
    <location>
        <begin position="30"/>
        <end position="242"/>
    </location>
</feature>